<dbReference type="SUPFAM" id="SSF57850">
    <property type="entry name" value="RING/U-box"/>
    <property type="match status" value="1"/>
</dbReference>
<evidence type="ECO:0000256" key="17">
    <source>
        <dbReference type="PROSITE-ProRule" id="PRU00175"/>
    </source>
</evidence>
<evidence type="ECO:0000256" key="11">
    <source>
        <dbReference type="ARBA" id="ARBA00022771"/>
    </source>
</evidence>
<dbReference type="InterPro" id="IPR011011">
    <property type="entry name" value="Znf_FYVE_PHD"/>
</dbReference>
<evidence type="ECO:0000259" key="18">
    <source>
        <dbReference type="PROSITE" id="PS50089"/>
    </source>
</evidence>
<dbReference type="PROSITE" id="PS50178">
    <property type="entry name" value="ZF_FYVE"/>
    <property type="match status" value="1"/>
</dbReference>
<evidence type="ECO:0000313" key="20">
    <source>
        <dbReference type="EMBL" id="KZT20805.1"/>
    </source>
</evidence>
<dbReference type="InterPro" id="IPR000306">
    <property type="entry name" value="Znf_FYVE"/>
</dbReference>
<evidence type="ECO:0000256" key="8">
    <source>
        <dbReference type="ARBA" id="ARBA00022707"/>
    </source>
</evidence>
<dbReference type="PROSITE" id="PS50089">
    <property type="entry name" value="ZF_RING_2"/>
    <property type="match status" value="1"/>
</dbReference>
<keyword evidence="12" id="KW-0833">Ubl conjugation pathway</keyword>
<keyword evidence="10" id="KW-0967">Endosome</keyword>
<comment type="pathway">
    <text evidence="5">Protein modification; protein ubiquitination.</text>
</comment>
<dbReference type="CDD" id="cd16489">
    <property type="entry name" value="mRING-CH-C4HC2H_ZNRF"/>
    <property type="match status" value="1"/>
</dbReference>
<evidence type="ECO:0000256" key="16">
    <source>
        <dbReference type="ARBA" id="ARBA00023288"/>
    </source>
</evidence>
<evidence type="ECO:0000256" key="7">
    <source>
        <dbReference type="ARBA" id="ARBA00022679"/>
    </source>
</evidence>
<dbReference type="InterPro" id="IPR017455">
    <property type="entry name" value="Znf_FYVE-rel"/>
</dbReference>
<dbReference type="GO" id="GO:0043161">
    <property type="term" value="P:proteasome-mediated ubiquitin-dependent protein catabolic process"/>
    <property type="evidence" value="ECO:0007669"/>
    <property type="project" value="TreeGrafter"/>
</dbReference>
<keyword evidence="21" id="KW-1185">Reference proteome</keyword>
<dbReference type="GO" id="GO:0016020">
    <property type="term" value="C:membrane"/>
    <property type="evidence" value="ECO:0007669"/>
    <property type="project" value="UniProtKB-SubCell"/>
</dbReference>
<evidence type="ECO:0000256" key="14">
    <source>
        <dbReference type="ARBA" id="ARBA00023136"/>
    </source>
</evidence>
<evidence type="ECO:0000256" key="12">
    <source>
        <dbReference type="ARBA" id="ARBA00022786"/>
    </source>
</evidence>
<evidence type="ECO:0000256" key="6">
    <source>
        <dbReference type="ARBA" id="ARBA00012483"/>
    </source>
</evidence>
<evidence type="ECO:0000256" key="2">
    <source>
        <dbReference type="ARBA" id="ARBA00004170"/>
    </source>
</evidence>
<keyword evidence="8" id="KW-0519">Myristate</keyword>
<dbReference type="Gene3D" id="3.30.40.10">
    <property type="entry name" value="Zinc/RING finger domain, C3HC4 (zinc finger)"/>
    <property type="match status" value="2"/>
</dbReference>
<dbReference type="InParanoid" id="A0A165PBR3"/>
<dbReference type="EMBL" id="KV425615">
    <property type="protein sequence ID" value="KZT20805.1"/>
    <property type="molecule type" value="Genomic_DNA"/>
</dbReference>
<dbReference type="AlphaFoldDB" id="A0A165PBR3"/>
<dbReference type="GO" id="GO:0061630">
    <property type="term" value="F:ubiquitin protein ligase activity"/>
    <property type="evidence" value="ECO:0007669"/>
    <property type="project" value="UniProtKB-EC"/>
</dbReference>
<dbReference type="SMART" id="SM00064">
    <property type="entry name" value="FYVE"/>
    <property type="match status" value="1"/>
</dbReference>
<evidence type="ECO:0000256" key="3">
    <source>
        <dbReference type="ARBA" id="ARBA00004177"/>
    </source>
</evidence>
<accession>A0A165PBR3</accession>
<keyword evidence="11 17" id="KW-0863">Zinc-finger</keyword>
<dbReference type="SUPFAM" id="SSF48403">
    <property type="entry name" value="Ankyrin repeat"/>
    <property type="match status" value="1"/>
</dbReference>
<dbReference type="SUPFAM" id="SSF57903">
    <property type="entry name" value="FYVE/PHD zinc finger"/>
    <property type="match status" value="1"/>
</dbReference>
<evidence type="ECO:0000256" key="9">
    <source>
        <dbReference type="ARBA" id="ARBA00022723"/>
    </source>
</evidence>
<dbReference type="Pfam" id="PF01363">
    <property type="entry name" value="FYVE"/>
    <property type="match status" value="1"/>
</dbReference>
<comment type="subcellular location">
    <subcellularLocation>
        <location evidence="3">Endosome</location>
    </subcellularLocation>
    <subcellularLocation>
        <location evidence="4">Lysosome</location>
    </subcellularLocation>
    <subcellularLocation>
        <location evidence="2">Membrane</location>
        <topology evidence="2">Peripheral membrane protein</topology>
    </subcellularLocation>
</comment>
<dbReference type="PANTHER" id="PTHR46661:SF4">
    <property type="entry name" value="RING-TYPE DOMAIN-CONTAINING PROTEIN"/>
    <property type="match status" value="1"/>
</dbReference>
<evidence type="ECO:0000256" key="15">
    <source>
        <dbReference type="ARBA" id="ARBA00023228"/>
    </source>
</evidence>
<keyword evidence="13" id="KW-0862">Zinc</keyword>
<protein>
    <recommendedName>
        <fullName evidence="6">RING-type E3 ubiquitin transferase</fullName>
        <ecNumber evidence="6">2.3.2.27</ecNumber>
    </recommendedName>
</protein>
<dbReference type="Pfam" id="PF13639">
    <property type="entry name" value="zf-RING_2"/>
    <property type="match status" value="1"/>
</dbReference>
<feature type="domain" description="FYVE-type" evidence="19">
    <location>
        <begin position="486"/>
        <end position="557"/>
    </location>
</feature>
<evidence type="ECO:0000313" key="21">
    <source>
        <dbReference type="Proteomes" id="UP000076761"/>
    </source>
</evidence>
<comment type="catalytic activity">
    <reaction evidence="1">
        <text>S-ubiquitinyl-[E2 ubiquitin-conjugating enzyme]-L-cysteine + [acceptor protein]-L-lysine = [E2 ubiquitin-conjugating enzyme]-L-cysteine + N(6)-ubiquitinyl-[acceptor protein]-L-lysine.</text>
        <dbReference type="EC" id="2.3.2.27"/>
    </reaction>
</comment>
<dbReference type="InterPro" id="IPR001841">
    <property type="entry name" value="Znf_RING"/>
</dbReference>
<dbReference type="GO" id="GO:0070936">
    <property type="term" value="P:protein K48-linked ubiquitination"/>
    <property type="evidence" value="ECO:0007669"/>
    <property type="project" value="TreeGrafter"/>
</dbReference>
<name>A0A165PBR3_9AGAM</name>
<dbReference type="Proteomes" id="UP000076761">
    <property type="component" value="Unassembled WGS sequence"/>
</dbReference>
<organism evidence="20 21">
    <name type="scientific">Neolentinus lepideus HHB14362 ss-1</name>
    <dbReference type="NCBI Taxonomy" id="1314782"/>
    <lineage>
        <taxon>Eukaryota</taxon>
        <taxon>Fungi</taxon>
        <taxon>Dikarya</taxon>
        <taxon>Basidiomycota</taxon>
        <taxon>Agaricomycotina</taxon>
        <taxon>Agaricomycetes</taxon>
        <taxon>Gloeophyllales</taxon>
        <taxon>Gloeophyllaceae</taxon>
        <taxon>Neolentinus</taxon>
    </lineage>
</organism>
<dbReference type="GO" id="GO:0008270">
    <property type="term" value="F:zinc ion binding"/>
    <property type="evidence" value="ECO:0007669"/>
    <property type="project" value="UniProtKB-KW"/>
</dbReference>
<proteinExistence type="predicted"/>
<evidence type="ECO:0000259" key="19">
    <source>
        <dbReference type="PROSITE" id="PS50178"/>
    </source>
</evidence>
<sequence length="697" mass="76929">MAVNAASKGHLPVVNYLLNKQSANPLVRNNWGETAYDAAAAVFEVWICEVLQKAEAELWRGTTTPYDPLAVHTTVPLVLYENQRLDARLKTLAVSGGRPKFSASGLGRQGRRAPFELKLPKTNESGKVIPAWRSDVHLPFLHEPFKLPQSTKEDMSSQGAERSHFWLSDWTLDVTHPGVNAEEGWQYARTFQDADDEWTAEPLPQLERLLNGGGALTAGFTGSSSGANGTRSRSSSQSAQSWVRRRRWVRVMRRRLDVPPIPFMEPDGNMYYMAADGTLIPVMSDGDSAFAEGSGQELGFMSSSGFLAAGDYVAKARYLAGCDEEEAQLNGNTLDAVDARRAIAKLERATMELRQGILGDVDPERKTQAEVLLDAYTRELERRRLKASAQGLLISVDAVLFEDDDDDDEEFLYPGAAHMQTPKAASIRTGSTDYLGRNARVPTDLTPQLSQAPEFRVPTHETPQKILTPTYTPPTPHQVHAQWERDGSVHECRDCHRRFNLITRRHCRRCGRIFCDRCSSYRAVLDPSDVVHDPAFPDSTSSSSSHRVCRSCYEEVNANVPSPLQIGGGRSMERIVVDQGRLSVSPAGRRRSSSQISDLNECPVCGQNLEELGPSSVQEAHVKLCLEGGSGTSPPTAKYLVYKLPAESALIGVECVICLEEFITGSQVARLSCLCSFHNACLTSWLQRGRSCPVHAR</sequence>
<dbReference type="OrthoDB" id="10057496at2759"/>
<gene>
    <name evidence="20" type="ORF">NEOLEDRAFT_1074971</name>
</gene>
<dbReference type="GO" id="GO:0005768">
    <property type="term" value="C:endosome"/>
    <property type="evidence" value="ECO:0007669"/>
    <property type="project" value="UniProtKB-SubCell"/>
</dbReference>
<dbReference type="PANTHER" id="PTHR46661">
    <property type="entry name" value="E3 UBIQUITIN-PROTEIN LIGASE ZNRF1-LIKE PROTEIN"/>
    <property type="match status" value="1"/>
</dbReference>
<evidence type="ECO:0000256" key="5">
    <source>
        <dbReference type="ARBA" id="ARBA00004906"/>
    </source>
</evidence>
<evidence type="ECO:0000256" key="13">
    <source>
        <dbReference type="ARBA" id="ARBA00022833"/>
    </source>
</evidence>
<dbReference type="EC" id="2.3.2.27" evidence="6"/>
<feature type="domain" description="RING-type" evidence="18">
    <location>
        <begin position="655"/>
        <end position="695"/>
    </location>
</feature>
<evidence type="ECO:0000256" key="10">
    <source>
        <dbReference type="ARBA" id="ARBA00022753"/>
    </source>
</evidence>
<dbReference type="InterPro" id="IPR036770">
    <property type="entry name" value="Ankyrin_rpt-contain_sf"/>
</dbReference>
<keyword evidence="15" id="KW-0458">Lysosome</keyword>
<keyword evidence="7" id="KW-0808">Transferase</keyword>
<evidence type="ECO:0000256" key="4">
    <source>
        <dbReference type="ARBA" id="ARBA00004371"/>
    </source>
</evidence>
<keyword evidence="9" id="KW-0479">Metal-binding</keyword>
<dbReference type="Gene3D" id="1.25.40.20">
    <property type="entry name" value="Ankyrin repeat-containing domain"/>
    <property type="match status" value="1"/>
</dbReference>
<keyword evidence="14" id="KW-0472">Membrane</keyword>
<dbReference type="InterPro" id="IPR013083">
    <property type="entry name" value="Znf_RING/FYVE/PHD"/>
</dbReference>
<dbReference type="InterPro" id="IPR051878">
    <property type="entry name" value="ZNRF_ubiq-protein_ligase"/>
</dbReference>
<reference evidence="20 21" key="1">
    <citation type="journal article" date="2016" name="Mol. Biol. Evol.">
        <title>Comparative Genomics of Early-Diverging Mushroom-Forming Fungi Provides Insights into the Origins of Lignocellulose Decay Capabilities.</title>
        <authorList>
            <person name="Nagy L.G."/>
            <person name="Riley R."/>
            <person name="Tritt A."/>
            <person name="Adam C."/>
            <person name="Daum C."/>
            <person name="Floudas D."/>
            <person name="Sun H."/>
            <person name="Yadav J.S."/>
            <person name="Pangilinan J."/>
            <person name="Larsson K.H."/>
            <person name="Matsuura K."/>
            <person name="Barry K."/>
            <person name="Labutti K."/>
            <person name="Kuo R."/>
            <person name="Ohm R.A."/>
            <person name="Bhattacharya S.S."/>
            <person name="Shirouzu T."/>
            <person name="Yoshinaga Y."/>
            <person name="Martin F.M."/>
            <person name="Grigoriev I.V."/>
            <person name="Hibbett D.S."/>
        </authorList>
    </citation>
    <scope>NUCLEOTIDE SEQUENCE [LARGE SCALE GENOMIC DNA]</scope>
    <source>
        <strain evidence="20 21">HHB14362 ss-1</strain>
    </source>
</reference>
<evidence type="ECO:0000256" key="1">
    <source>
        <dbReference type="ARBA" id="ARBA00000900"/>
    </source>
</evidence>
<dbReference type="SMART" id="SM00184">
    <property type="entry name" value="RING"/>
    <property type="match status" value="2"/>
</dbReference>
<dbReference type="STRING" id="1314782.A0A165PBR3"/>
<keyword evidence="16" id="KW-0449">Lipoprotein</keyword>